<comment type="caution">
    <text evidence="2">The sequence shown here is derived from an EMBL/GenBank/DDBJ whole genome shotgun (WGS) entry which is preliminary data.</text>
</comment>
<proteinExistence type="predicted"/>
<keyword evidence="3" id="KW-1185">Reference proteome</keyword>
<reference evidence="2 3" key="1">
    <citation type="submission" date="2024-09" db="EMBL/GenBank/DDBJ databases">
        <title>A chromosome-level genome assembly of Gray's grenadier anchovy, Coilia grayii.</title>
        <authorList>
            <person name="Fu Z."/>
        </authorList>
    </citation>
    <scope>NUCLEOTIDE SEQUENCE [LARGE SCALE GENOMIC DNA]</scope>
    <source>
        <strain evidence="2">G4</strain>
        <tissue evidence="2">Muscle</tissue>
    </source>
</reference>
<name>A0ABD1K943_9TELE</name>
<gene>
    <name evidence="2" type="ORF">ACEWY4_007752</name>
</gene>
<dbReference type="Pfam" id="PF09004">
    <property type="entry name" value="ALKBH8_N"/>
    <property type="match status" value="1"/>
</dbReference>
<organism evidence="2 3">
    <name type="scientific">Coilia grayii</name>
    <name type="common">Gray's grenadier anchovy</name>
    <dbReference type="NCBI Taxonomy" id="363190"/>
    <lineage>
        <taxon>Eukaryota</taxon>
        <taxon>Metazoa</taxon>
        <taxon>Chordata</taxon>
        <taxon>Craniata</taxon>
        <taxon>Vertebrata</taxon>
        <taxon>Euteleostomi</taxon>
        <taxon>Actinopterygii</taxon>
        <taxon>Neopterygii</taxon>
        <taxon>Teleostei</taxon>
        <taxon>Clupei</taxon>
        <taxon>Clupeiformes</taxon>
        <taxon>Clupeoidei</taxon>
        <taxon>Engraulidae</taxon>
        <taxon>Coilinae</taxon>
        <taxon>Coilia</taxon>
    </lineage>
</organism>
<evidence type="ECO:0000313" key="3">
    <source>
        <dbReference type="Proteomes" id="UP001591681"/>
    </source>
</evidence>
<evidence type="ECO:0000259" key="1">
    <source>
        <dbReference type="Pfam" id="PF09004"/>
    </source>
</evidence>
<evidence type="ECO:0000313" key="2">
    <source>
        <dbReference type="EMBL" id="KAL2095604.1"/>
    </source>
</evidence>
<accession>A0ABD1K943</accession>
<dbReference type="EMBL" id="JBHFQA010000007">
    <property type="protein sequence ID" value="KAL2095604.1"/>
    <property type="molecule type" value="Genomic_DNA"/>
</dbReference>
<feature type="domain" description="Alkylated DNA repair protein AlkB homologue 8 N-terminal" evidence="1">
    <location>
        <begin position="117"/>
        <end position="142"/>
    </location>
</feature>
<protein>
    <recommendedName>
        <fullName evidence="1">Alkylated DNA repair protein AlkB homologue 8 N-terminal domain-containing protein</fullName>
    </recommendedName>
</protein>
<sequence>MAPVCMSACRLLHQLKTSAPDIPVQPRLHIRSGGINPLNIHSLEYSGCLQDAHAEARAALVNSSNLALNYKKKKEVILDFRRQCQDDHGPISMRGETVEVVQSFGFLAVYLSQDLSWATNTSAVVKKATQRLHFLWILKKAQRRRPH</sequence>
<dbReference type="AlphaFoldDB" id="A0ABD1K943"/>
<dbReference type="InterPro" id="IPR015095">
    <property type="entry name" value="AlkB_hom8_N"/>
</dbReference>
<dbReference type="Proteomes" id="UP001591681">
    <property type="component" value="Unassembled WGS sequence"/>
</dbReference>